<dbReference type="InterPro" id="IPR015590">
    <property type="entry name" value="Aldehyde_DH_dom"/>
</dbReference>
<dbReference type="GO" id="GO:0016491">
    <property type="term" value="F:oxidoreductase activity"/>
    <property type="evidence" value="ECO:0007669"/>
    <property type="project" value="InterPro"/>
</dbReference>
<feature type="domain" description="Aldehyde dehydrogenase" evidence="1">
    <location>
        <begin position="2"/>
        <end position="54"/>
    </location>
</feature>
<gene>
    <name evidence="2" type="ORF">A1O9_11308</name>
</gene>
<reference evidence="2 3" key="1">
    <citation type="submission" date="2013-03" db="EMBL/GenBank/DDBJ databases">
        <title>The Genome Sequence of Exophiala aquamarina CBS 119918.</title>
        <authorList>
            <consortium name="The Broad Institute Genomics Platform"/>
            <person name="Cuomo C."/>
            <person name="de Hoog S."/>
            <person name="Gorbushina A."/>
            <person name="Walker B."/>
            <person name="Young S.K."/>
            <person name="Zeng Q."/>
            <person name="Gargeya S."/>
            <person name="Fitzgerald M."/>
            <person name="Haas B."/>
            <person name="Abouelleil A."/>
            <person name="Allen A.W."/>
            <person name="Alvarado L."/>
            <person name="Arachchi H.M."/>
            <person name="Berlin A.M."/>
            <person name="Chapman S.B."/>
            <person name="Gainer-Dewar J."/>
            <person name="Goldberg J."/>
            <person name="Griggs A."/>
            <person name="Gujja S."/>
            <person name="Hansen M."/>
            <person name="Howarth C."/>
            <person name="Imamovic A."/>
            <person name="Ireland A."/>
            <person name="Larimer J."/>
            <person name="McCowan C."/>
            <person name="Murphy C."/>
            <person name="Pearson M."/>
            <person name="Poon T.W."/>
            <person name="Priest M."/>
            <person name="Roberts A."/>
            <person name="Saif S."/>
            <person name="Shea T."/>
            <person name="Sisk P."/>
            <person name="Sykes S."/>
            <person name="Wortman J."/>
            <person name="Nusbaum C."/>
            <person name="Birren B."/>
        </authorList>
    </citation>
    <scope>NUCLEOTIDE SEQUENCE [LARGE SCALE GENOMIC DNA]</scope>
    <source>
        <strain evidence="2 3">CBS 119918</strain>
    </source>
</reference>
<dbReference type="HOGENOM" id="CLU_2223278_0_0_1"/>
<dbReference type="VEuPathDB" id="FungiDB:A1O9_11308"/>
<dbReference type="SUPFAM" id="SSF53720">
    <property type="entry name" value="ALDH-like"/>
    <property type="match status" value="1"/>
</dbReference>
<dbReference type="InterPro" id="IPR016161">
    <property type="entry name" value="Ald_DH/histidinol_DH"/>
</dbReference>
<dbReference type="InterPro" id="IPR016162">
    <property type="entry name" value="Ald_DH_N"/>
</dbReference>
<dbReference type="Gene3D" id="3.40.605.10">
    <property type="entry name" value="Aldehyde Dehydrogenase, Chain A, domain 1"/>
    <property type="match status" value="1"/>
</dbReference>
<sequence length="106" mass="12436">MVAAICPWDYKIMAMKSKYFSFIIPETLTGNCIIVKPLPITPYSNLKLVKVAKQSFHRESSKPSVATLSSDRNWGRINASTTFRLLVRFLRERGSWRRLRRLWREC</sequence>
<dbReference type="RefSeq" id="XP_013255056.1">
    <property type="nucleotide sequence ID" value="XM_013399602.1"/>
</dbReference>
<comment type="caution">
    <text evidence="2">The sequence shown here is derived from an EMBL/GenBank/DDBJ whole genome shotgun (WGS) entry which is preliminary data.</text>
</comment>
<evidence type="ECO:0000313" key="3">
    <source>
        <dbReference type="Proteomes" id="UP000027920"/>
    </source>
</evidence>
<dbReference type="EMBL" id="AMGV01000017">
    <property type="protein sequence ID" value="KEF52466.1"/>
    <property type="molecule type" value="Genomic_DNA"/>
</dbReference>
<accession>A0A072NXX6</accession>
<dbReference type="Proteomes" id="UP000027920">
    <property type="component" value="Unassembled WGS sequence"/>
</dbReference>
<protein>
    <recommendedName>
        <fullName evidence="1">Aldehyde dehydrogenase domain-containing protein</fullName>
    </recommendedName>
</protein>
<name>A0A072NXX6_9EURO</name>
<evidence type="ECO:0000313" key="2">
    <source>
        <dbReference type="EMBL" id="KEF52466.1"/>
    </source>
</evidence>
<dbReference type="AlphaFoldDB" id="A0A072NXX6"/>
<dbReference type="GeneID" id="25286207"/>
<evidence type="ECO:0000259" key="1">
    <source>
        <dbReference type="Pfam" id="PF00171"/>
    </source>
</evidence>
<organism evidence="2 3">
    <name type="scientific">Exophiala aquamarina CBS 119918</name>
    <dbReference type="NCBI Taxonomy" id="1182545"/>
    <lineage>
        <taxon>Eukaryota</taxon>
        <taxon>Fungi</taxon>
        <taxon>Dikarya</taxon>
        <taxon>Ascomycota</taxon>
        <taxon>Pezizomycotina</taxon>
        <taxon>Eurotiomycetes</taxon>
        <taxon>Chaetothyriomycetidae</taxon>
        <taxon>Chaetothyriales</taxon>
        <taxon>Herpotrichiellaceae</taxon>
        <taxon>Exophiala</taxon>
    </lineage>
</organism>
<keyword evidence="3" id="KW-1185">Reference proteome</keyword>
<dbReference type="Pfam" id="PF00171">
    <property type="entry name" value="Aldedh"/>
    <property type="match status" value="1"/>
</dbReference>
<proteinExistence type="predicted"/>